<sequence length="613" mass="65158">MSQIEVEGSQAMFFRILGPLAAAGLSFAPRQRTVLAMLLLDAGRVVAVDRLVDAVWDANPPSTAREQIQICVSAIRRALRAAGRPDAIVRQAPGYVLRCAADELDLLAFDRLVAEARESDDETRAAALLREALGLWRGTPIDGVSSRVVDAARVTLAERRICVLEEHVDLQLRLGAPAEMTELAAELAELVAAHPFRERLRAQLMTALHRTGRRAEALAVGRAGRKLLVDELGLDPGADLVRIEQAILAGPGPATPPVPATPLVPRSLPPTSRDFTGRADDLARLHALLAPAARGTAPRVVTLDGRAWIGKTMLAVHAAHALREHFPDGQLFARLGGADGAPVAPAVVLAGFLRALSVPAGAVPADPDERAARYRDLTADRSLLVVLDDAADERQVDALLPGSASCAVLVTSRRRLTALAGAWRVAVGPLTAGEGTRLLAEVIGRDRALAQAQDTRRLAEACHGEPLALRRAGARLAARPHWTVAASVDRLTGLDDDLEAELAEVHSRLSVAARRLLRRIGAMGRAEFPTRLCPEPSDVDSGSADDAMAELVDAGLLDLTRAADGEPVCRVGGIVLAFARTRERHPDRGGVVLALPTARAAHQRTPVARALPH</sequence>
<dbReference type="PANTHER" id="PTHR35807:SF1">
    <property type="entry name" value="TRANSCRIPTIONAL REGULATOR REDD"/>
    <property type="match status" value="1"/>
</dbReference>
<dbReference type="InterPro" id="IPR027417">
    <property type="entry name" value="P-loop_NTPase"/>
</dbReference>
<dbReference type="GO" id="GO:0043531">
    <property type="term" value="F:ADP binding"/>
    <property type="evidence" value="ECO:0007669"/>
    <property type="project" value="InterPro"/>
</dbReference>
<evidence type="ECO:0000313" key="7">
    <source>
        <dbReference type="EMBL" id="TDP89889.1"/>
    </source>
</evidence>
<evidence type="ECO:0000256" key="3">
    <source>
        <dbReference type="ARBA" id="ARBA00023125"/>
    </source>
</evidence>
<feature type="DNA-binding region" description="OmpR/PhoB-type" evidence="5">
    <location>
        <begin position="1"/>
        <end position="99"/>
    </location>
</feature>
<organism evidence="7 8">
    <name type="scientific">Labedaea rhizosphaerae</name>
    <dbReference type="NCBI Taxonomy" id="598644"/>
    <lineage>
        <taxon>Bacteria</taxon>
        <taxon>Bacillati</taxon>
        <taxon>Actinomycetota</taxon>
        <taxon>Actinomycetes</taxon>
        <taxon>Pseudonocardiales</taxon>
        <taxon>Pseudonocardiaceae</taxon>
        <taxon>Labedaea</taxon>
    </lineage>
</organism>
<gene>
    <name evidence="7" type="ORF">EV186_11114</name>
</gene>
<evidence type="ECO:0000256" key="2">
    <source>
        <dbReference type="ARBA" id="ARBA00023015"/>
    </source>
</evidence>
<keyword evidence="3 5" id="KW-0238">DNA-binding</keyword>
<evidence type="ECO:0000256" key="5">
    <source>
        <dbReference type="PROSITE-ProRule" id="PRU01091"/>
    </source>
</evidence>
<dbReference type="PROSITE" id="PS51755">
    <property type="entry name" value="OMPR_PHOB"/>
    <property type="match status" value="1"/>
</dbReference>
<dbReference type="CDD" id="cd15831">
    <property type="entry name" value="BTAD"/>
    <property type="match status" value="1"/>
</dbReference>
<proteinExistence type="inferred from homology"/>
<comment type="similarity">
    <text evidence="1">Belongs to the AfsR/DnrI/RedD regulatory family.</text>
</comment>
<dbReference type="InterPro" id="IPR011990">
    <property type="entry name" value="TPR-like_helical_dom_sf"/>
</dbReference>
<dbReference type="OrthoDB" id="5521887at2"/>
<dbReference type="Proteomes" id="UP000295444">
    <property type="component" value="Unassembled WGS sequence"/>
</dbReference>
<dbReference type="RefSeq" id="WP_133854173.1">
    <property type="nucleotide sequence ID" value="NZ_SNXZ01000011.1"/>
</dbReference>
<protein>
    <submittedName>
        <fullName evidence="7">DNA-binding SARP family transcriptional activator</fullName>
    </submittedName>
</protein>
<dbReference type="EMBL" id="SNXZ01000011">
    <property type="protein sequence ID" value="TDP89889.1"/>
    <property type="molecule type" value="Genomic_DNA"/>
</dbReference>
<dbReference type="Pfam" id="PF00486">
    <property type="entry name" value="Trans_reg_C"/>
    <property type="match status" value="1"/>
</dbReference>
<evidence type="ECO:0000259" key="6">
    <source>
        <dbReference type="PROSITE" id="PS51755"/>
    </source>
</evidence>
<keyword evidence="2" id="KW-0805">Transcription regulation</keyword>
<name>A0A4R6RSN2_LABRH</name>
<evidence type="ECO:0000256" key="4">
    <source>
        <dbReference type="ARBA" id="ARBA00023163"/>
    </source>
</evidence>
<dbReference type="PRINTS" id="PR00364">
    <property type="entry name" value="DISEASERSIST"/>
</dbReference>
<dbReference type="SUPFAM" id="SSF52540">
    <property type="entry name" value="P-loop containing nucleoside triphosphate hydrolases"/>
    <property type="match status" value="1"/>
</dbReference>
<dbReference type="InterPro" id="IPR036388">
    <property type="entry name" value="WH-like_DNA-bd_sf"/>
</dbReference>
<feature type="domain" description="OmpR/PhoB-type" evidence="6">
    <location>
        <begin position="1"/>
        <end position="99"/>
    </location>
</feature>
<dbReference type="Gene3D" id="1.10.10.10">
    <property type="entry name" value="Winged helix-like DNA-binding domain superfamily/Winged helix DNA-binding domain"/>
    <property type="match status" value="1"/>
</dbReference>
<dbReference type="PANTHER" id="PTHR35807">
    <property type="entry name" value="TRANSCRIPTIONAL REGULATOR REDD-RELATED"/>
    <property type="match status" value="1"/>
</dbReference>
<dbReference type="SMART" id="SM00862">
    <property type="entry name" value="Trans_reg_C"/>
    <property type="match status" value="1"/>
</dbReference>
<dbReference type="InterPro" id="IPR016032">
    <property type="entry name" value="Sig_transdc_resp-reg_C-effctor"/>
</dbReference>
<accession>A0A4R6RSN2</accession>
<keyword evidence="8" id="KW-1185">Reference proteome</keyword>
<dbReference type="GO" id="GO:0006355">
    <property type="term" value="P:regulation of DNA-templated transcription"/>
    <property type="evidence" value="ECO:0007669"/>
    <property type="project" value="InterPro"/>
</dbReference>
<dbReference type="InterPro" id="IPR001867">
    <property type="entry name" value="OmpR/PhoB-type_DNA-bd"/>
</dbReference>
<evidence type="ECO:0000313" key="8">
    <source>
        <dbReference type="Proteomes" id="UP000295444"/>
    </source>
</evidence>
<dbReference type="Gene3D" id="1.25.40.10">
    <property type="entry name" value="Tetratricopeptide repeat domain"/>
    <property type="match status" value="1"/>
</dbReference>
<comment type="caution">
    <text evidence="7">The sequence shown here is derived from an EMBL/GenBank/DDBJ whole genome shotgun (WGS) entry which is preliminary data.</text>
</comment>
<dbReference type="GO" id="GO:0000160">
    <property type="term" value="P:phosphorelay signal transduction system"/>
    <property type="evidence" value="ECO:0007669"/>
    <property type="project" value="InterPro"/>
</dbReference>
<dbReference type="InterPro" id="IPR005158">
    <property type="entry name" value="BTAD"/>
</dbReference>
<evidence type="ECO:0000256" key="1">
    <source>
        <dbReference type="ARBA" id="ARBA00005820"/>
    </source>
</evidence>
<dbReference type="InterPro" id="IPR051677">
    <property type="entry name" value="AfsR-DnrI-RedD_regulator"/>
</dbReference>
<keyword evidence="4" id="KW-0804">Transcription</keyword>
<dbReference type="Gene3D" id="3.40.50.300">
    <property type="entry name" value="P-loop containing nucleotide triphosphate hydrolases"/>
    <property type="match status" value="1"/>
</dbReference>
<reference evidence="7 8" key="1">
    <citation type="submission" date="2019-03" db="EMBL/GenBank/DDBJ databases">
        <title>Genomic Encyclopedia of Type Strains, Phase IV (KMG-IV): sequencing the most valuable type-strain genomes for metagenomic binning, comparative biology and taxonomic classification.</title>
        <authorList>
            <person name="Goeker M."/>
        </authorList>
    </citation>
    <scope>NUCLEOTIDE SEQUENCE [LARGE SCALE GENOMIC DNA]</scope>
    <source>
        <strain evidence="7 8">DSM 45361</strain>
    </source>
</reference>
<dbReference type="GO" id="GO:0003677">
    <property type="term" value="F:DNA binding"/>
    <property type="evidence" value="ECO:0007669"/>
    <property type="project" value="UniProtKB-UniRule"/>
</dbReference>
<dbReference type="SUPFAM" id="SSF48452">
    <property type="entry name" value="TPR-like"/>
    <property type="match status" value="1"/>
</dbReference>
<dbReference type="AlphaFoldDB" id="A0A4R6RSN2"/>
<dbReference type="SMART" id="SM01043">
    <property type="entry name" value="BTAD"/>
    <property type="match status" value="1"/>
</dbReference>
<dbReference type="Pfam" id="PF03704">
    <property type="entry name" value="BTAD"/>
    <property type="match status" value="1"/>
</dbReference>
<dbReference type="SUPFAM" id="SSF46894">
    <property type="entry name" value="C-terminal effector domain of the bipartite response regulators"/>
    <property type="match status" value="1"/>
</dbReference>